<dbReference type="Proteomes" id="UP001295794">
    <property type="component" value="Unassembled WGS sequence"/>
</dbReference>
<keyword evidence="3" id="KW-1185">Reference proteome</keyword>
<evidence type="ECO:0000256" key="1">
    <source>
        <dbReference type="SAM" id="MobiDB-lite"/>
    </source>
</evidence>
<dbReference type="AlphaFoldDB" id="A0AAD2H449"/>
<feature type="region of interest" description="Disordered" evidence="1">
    <location>
        <begin position="1"/>
        <end position="24"/>
    </location>
</feature>
<accession>A0AAD2H449</accession>
<feature type="non-terminal residue" evidence="2">
    <location>
        <position position="67"/>
    </location>
</feature>
<evidence type="ECO:0000313" key="2">
    <source>
        <dbReference type="EMBL" id="CAK5267859.1"/>
    </source>
</evidence>
<organism evidence="2 3">
    <name type="scientific">Mycena citricolor</name>
    <dbReference type="NCBI Taxonomy" id="2018698"/>
    <lineage>
        <taxon>Eukaryota</taxon>
        <taxon>Fungi</taxon>
        <taxon>Dikarya</taxon>
        <taxon>Basidiomycota</taxon>
        <taxon>Agaricomycotina</taxon>
        <taxon>Agaricomycetes</taxon>
        <taxon>Agaricomycetidae</taxon>
        <taxon>Agaricales</taxon>
        <taxon>Marasmiineae</taxon>
        <taxon>Mycenaceae</taxon>
        <taxon>Mycena</taxon>
    </lineage>
</organism>
<protein>
    <submittedName>
        <fullName evidence="2">Uncharacterized protein</fullName>
    </submittedName>
</protein>
<proteinExistence type="predicted"/>
<gene>
    <name evidence="2" type="ORF">MYCIT1_LOCUS10728</name>
</gene>
<evidence type="ECO:0000313" key="3">
    <source>
        <dbReference type="Proteomes" id="UP001295794"/>
    </source>
</evidence>
<sequence length="67" mass="7307">SAPSLSRPSRHPLKPRLPWSSLPGDAPRFPAFSPKSSGPSMIPLLRLCPGSLFRILFSRSVSLPRTP</sequence>
<dbReference type="EMBL" id="CAVNYO010000136">
    <property type="protein sequence ID" value="CAK5267859.1"/>
    <property type="molecule type" value="Genomic_DNA"/>
</dbReference>
<comment type="caution">
    <text evidence="2">The sequence shown here is derived from an EMBL/GenBank/DDBJ whole genome shotgun (WGS) entry which is preliminary data.</text>
</comment>
<name>A0AAD2H449_9AGAR</name>
<reference evidence="2" key="1">
    <citation type="submission" date="2023-11" db="EMBL/GenBank/DDBJ databases">
        <authorList>
            <person name="De Vega J J."/>
            <person name="De Vega J J."/>
        </authorList>
    </citation>
    <scope>NUCLEOTIDE SEQUENCE</scope>
</reference>